<comment type="caution">
    <text evidence="5">The sequence shown here is derived from an EMBL/GenBank/DDBJ whole genome shotgun (WGS) entry which is preliminary data.</text>
</comment>
<evidence type="ECO:0000256" key="4">
    <source>
        <dbReference type="SAM" id="Phobius"/>
    </source>
</evidence>
<feature type="transmembrane region" description="Helical" evidence="4">
    <location>
        <begin position="54"/>
        <end position="75"/>
    </location>
</feature>
<gene>
    <name evidence="5" type="ORF">V8P97_04265</name>
</gene>
<proteinExistence type="inferred from homology"/>
<dbReference type="Proteomes" id="UP001373159">
    <property type="component" value="Unassembled WGS sequence"/>
</dbReference>
<keyword evidence="4" id="KW-0812">Transmembrane</keyword>
<keyword evidence="4" id="KW-0472">Membrane</keyword>
<dbReference type="PANTHER" id="PTHR37313">
    <property type="entry name" value="UPF0749 PROTEIN RV1825"/>
    <property type="match status" value="1"/>
</dbReference>
<organism evidence="5 6">
    <name type="scientific">Bifidobacterium favimelis</name>
    <dbReference type="NCBI Taxonomy" id="3122979"/>
    <lineage>
        <taxon>Bacteria</taxon>
        <taxon>Bacillati</taxon>
        <taxon>Actinomycetota</taxon>
        <taxon>Actinomycetes</taxon>
        <taxon>Bifidobacteriales</taxon>
        <taxon>Bifidobacteriaceae</taxon>
        <taxon>Bifidobacterium</taxon>
    </lineage>
</organism>
<dbReference type="Pfam" id="PF05949">
    <property type="entry name" value="DUF881"/>
    <property type="match status" value="1"/>
</dbReference>
<protein>
    <submittedName>
        <fullName evidence="5">DUF881 domain-containing protein</fullName>
    </submittedName>
</protein>
<comment type="similarity">
    <text evidence="1">Belongs to the UPF0749 family.</text>
</comment>
<dbReference type="EMBL" id="JBANBB010000001">
    <property type="protein sequence ID" value="MEK0306678.1"/>
    <property type="molecule type" value="Genomic_DNA"/>
</dbReference>
<keyword evidence="4" id="KW-1133">Transmembrane helix</keyword>
<feature type="region of interest" description="Disordered" evidence="3">
    <location>
        <begin position="1"/>
        <end position="48"/>
    </location>
</feature>
<dbReference type="RefSeq" id="WP_340469223.1">
    <property type="nucleotide sequence ID" value="NZ_JBANBB010000001.1"/>
</dbReference>
<sequence length="276" mass="30320">MKWKRNAPSDAEPVRIPPKPKGRTHRSSDDTQTGSFPVIRRKPPRSLNSNASRARLVTSVLVILMCALLGFGYAVQVRNKESTYQSLSEDELVRLLDETSTQVDKLEERKSELSQQLTAIKSAADKQEEADRIAKQNEQSSGILSGRLPAVGRGVVITIREGPTKLDASTMFTVIEELRNAGAEVMSFNETRVVTSTHLTDTKKGLRCDGTEYASPYVIKAIGDPDALQNAIQIAGGVGSRIKVQFNATVSVSQSDEVKIDQVRRQGSYQFAKTVE</sequence>
<evidence type="ECO:0000313" key="6">
    <source>
        <dbReference type="Proteomes" id="UP001373159"/>
    </source>
</evidence>
<evidence type="ECO:0000256" key="2">
    <source>
        <dbReference type="SAM" id="Coils"/>
    </source>
</evidence>
<name>A0ABU8ZPB6_9BIFI</name>
<evidence type="ECO:0000256" key="1">
    <source>
        <dbReference type="ARBA" id="ARBA00009108"/>
    </source>
</evidence>
<reference evidence="5 6" key="1">
    <citation type="submission" date="2024-02" db="EMBL/GenBank/DDBJ databases">
        <title>Bifidobacterium honeyensis sp. nov., isolated from the comb honey.</title>
        <authorList>
            <person name="Liu W."/>
            <person name="Li Y."/>
        </authorList>
    </citation>
    <scope>NUCLEOTIDE SEQUENCE [LARGE SCALE GENOMIC DNA]</scope>
    <source>
        <strain evidence="5 6">IMAU50988</strain>
    </source>
</reference>
<evidence type="ECO:0000313" key="5">
    <source>
        <dbReference type="EMBL" id="MEK0306678.1"/>
    </source>
</evidence>
<keyword evidence="2" id="KW-0175">Coiled coil</keyword>
<evidence type="ECO:0000256" key="3">
    <source>
        <dbReference type="SAM" id="MobiDB-lite"/>
    </source>
</evidence>
<dbReference type="Gene3D" id="3.30.70.1880">
    <property type="entry name" value="Protein of unknown function DUF881"/>
    <property type="match status" value="1"/>
</dbReference>
<dbReference type="InterPro" id="IPR010273">
    <property type="entry name" value="DUF881"/>
</dbReference>
<dbReference type="PANTHER" id="PTHR37313:SF2">
    <property type="entry name" value="UPF0749 PROTEIN YLXX"/>
    <property type="match status" value="1"/>
</dbReference>
<feature type="coiled-coil region" evidence="2">
    <location>
        <begin position="89"/>
        <end position="130"/>
    </location>
</feature>
<keyword evidence="6" id="KW-1185">Reference proteome</keyword>
<accession>A0ABU8ZPB6</accession>